<proteinExistence type="inferred from homology"/>
<dbReference type="AlphaFoldDB" id="A0A5C6VNN7"/>
<dbReference type="InterPro" id="IPR002347">
    <property type="entry name" value="SDR_fam"/>
</dbReference>
<dbReference type="InterPro" id="IPR036291">
    <property type="entry name" value="NAD(P)-bd_dom_sf"/>
</dbReference>
<dbReference type="EMBL" id="VORB01000001">
    <property type="protein sequence ID" value="TXC85225.1"/>
    <property type="molecule type" value="Genomic_DNA"/>
</dbReference>
<dbReference type="CDD" id="cd05374">
    <property type="entry name" value="17beta-HSD-like_SDR_c"/>
    <property type="match status" value="1"/>
</dbReference>
<protein>
    <submittedName>
        <fullName evidence="4">SDR family NAD(P)-dependent oxidoreductase</fullName>
    </submittedName>
</protein>
<dbReference type="Proteomes" id="UP000321168">
    <property type="component" value="Unassembled WGS sequence"/>
</dbReference>
<evidence type="ECO:0000256" key="3">
    <source>
        <dbReference type="RuleBase" id="RU000363"/>
    </source>
</evidence>
<dbReference type="Pfam" id="PF00106">
    <property type="entry name" value="adh_short"/>
    <property type="match status" value="1"/>
</dbReference>
<keyword evidence="2" id="KW-0560">Oxidoreductase</keyword>
<comment type="caution">
    <text evidence="4">The sequence shown here is derived from an EMBL/GenBank/DDBJ whole genome shotgun (WGS) entry which is preliminary data.</text>
</comment>
<dbReference type="PRINTS" id="PR00081">
    <property type="entry name" value="GDHRDH"/>
</dbReference>
<gene>
    <name evidence="4" type="ORF">FRX97_00970</name>
</gene>
<organism evidence="4 5">
    <name type="scientific">Luteibaculum oceani</name>
    <dbReference type="NCBI Taxonomy" id="1294296"/>
    <lineage>
        <taxon>Bacteria</taxon>
        <taxon>Pseudomonadati</taxon>
        <taxon>Bacteroidota</taxon>
        <taxon>Flavobacteriia</taxon>
        <taxon>Flavobacteriales</taxon>
        <taxon>Luteibaculaceae</taxon>
        <taxon>Luteibaculum</taxon>
    </lineage>
</organism>
<dbReference type="NCBIfam" id="NF004826">
    <property type="entry name" value="PRK06182.1"/>
    <property type="match status" value="1"/>
</dbReference>
<keyword evidence="5" id="KW-1185">Reference proteome</keyword>
<dbReference type="PRINTS" id="PR00080">
    <property type="entry name" value="SDRFAMILY"/>
</dbReference>
<evidence type="ECO:0000256" key="1">
    <source>
        <dbReference type="ARBA" id="ARBA00006484"/>
    </source>
</evidence>
<accession>A0A5C6VNN7</accession>
<reference evidence="4 5" key="1">
    <citation type="submission" date="2019-08" db="EMBL/GenBank/DDBJ databases">
        <title>Genome of Luteibaculum oceani JCM 18817.</title>
        <authorList>
            <person name="Bowman J.P."/>
        </authorList>
    </citation>
    <scope>NUCLEOTIDE SEQUENCE [LARGE SCALE GENOMIC DNA]</scope>
    <source>
        <strain evidence="4 5">JCM 18817</strain>
    </source>
</reference>
<evidence type="ECO:0000313" key="5">
    <source>
        <dbReference type="Proteomes" id="UP000321168"/>
    </source>
</evidence>
<dbReference type="SUPFAM" id="SSF51735">
    <property type="entry name" value="NAD(P)-binding Rossmann-fold domains"/>
    <property type="match status" value="1"/>
</dbReference>
<dbReference type="OrthoDB" id="1235794at2"/>
<evidence type="ECO:0000313" key="4">
    <source>
        <dbReference type="EMBL" id="TXC85225.1"/>
    </source>
</evidence>
<comment type="similarity">
    <text evidence="1 3">Belongs to the short-chain dehydrogenases/reductases (SDR) family.</text>
</comment>
<sequence>MAKQKIVLITGASSGIGKATAFKLIEDGHIVYTAARRLNKMDDLKAKGARPYTLDITKEGDIQNVVGHILAKHEAIDVLINNAGYAIYGAMEDTRIEDARRQFEVNLFGLARLTQLVLPKMREKGEGTIINLSSMAGKIYTPLGSWYHATKHALEGWSDSLRLELKPFGINVVIIEPGAIKTEFDEVMKNPLLERSGDGPYGVLAHRIANATEKIYTRKASDPELIADLISKAIKSNNPKTRYVAGYMAKPAIFFRKWIPDSWMDKIILKMG</sequence>
<evidence type="ECO:0000256" key="2">
    <source>
        <dbReference type="ARBA" id="ARBA00023002"/>
    </source>
</evidence>
<dbReference type="GO" id="GO:0016491">
    <property type="term" value="F:oxidoreductase activity"/>
    <property type="evidence" value="ECO:0007669"/>
    <property type="project" value="UniProtKB-KW"/>
</dbReference>
<name>A0A5C6VNN7_9FLAO</name>
<dbReference type="Gene3D" id="3.40.50.720">
    <property type="entry name" value="NAD(P)-binding Rossmann-like Domain"/>
    <property type="match status" value="1"/>
</dbReference>
<dbReference type="PANTHER" id="PTHR44169">
    <property type="entry name" value="NADPH-DEPENDENT 1-ACYLDIHYDROXYACETONE PHOSPHATE REDUCTASE"/>
    <property type="match status" value="1"/>
</dbReference>
<dbReference type="RefSeq" id="WP_147012452.1">
    <property type="nucleotide sequence ID" value="NZ_VORB01000001.1"/>
</dbReference>
<dbReference type="PANTHER" id="PTHR44169:SF6">
    <property type="entry name" value="NADPH-DEPENDENT 1-ACYLDIHYDROXYACETONE PHOSPHATE REDUCTASE"/>
    <property type="match status" value="1"/>
</dbReference>